<protein>
    <submittedName>
        <fullName evidence="3">Uncharacterized protein</fullName>
    </submittedName>
</protein>
<dbReference type="Proteomes" id="UP001458880">
    <property type="component" value="Unassembled WGS sequence"/>
</dbReference>
<dbReference type="EMBL" id="JASPKY010000120">
    <property type="protein sequence ID" value="KAK9732325.1"/>
    <property type="molecule type" value="Genomic_DNA"/>
</dbReference>
<keyword evidence="2" id="KW-0732">Signal</keyword>
<evidence type="ECO:0000313" key="3">
    <source>
        <dbReference type="EMBL" id="KAK9732325.1"/>
    </source>
</evidence>
<gene>
    <name evidence="3" type="ORF">QE152_g12930</name>
</gene>
<feature type="chain" id="PRO_5043665495" evidence="2">
    <location>
        <begin position="22"/>
        <end position="80"/>
    </location>
</feature>
<sequence>MESQIWYALIYHIKLAGVVGAAEVAVEVDAAAAVGAIFYNGPNILQKTRGSQNEQRLETKPLKTKKRGEAKTSNDWRRNR</sequence>
<evidence type="ECO:0000256" key="2">
    <source>
        <dbReference type="SAM" id="SignalP"/>
    </source>
</evidence>
<feature type="region of interest" description="Disordered" evidence="1">
    <location>
        <begin position="48"/>
        <end position="80"/>
    </location>
</feature>
<accession>A0AAW1LES6</accession>
<dbReference type="AlphaFoldDB" id="A0AAW1LES6"/>
<name>A0AAW1LES6_POPJA</name>
<evidence type="ECO:0000313" key="4">
    <source>
        <dbReference type="Proteomes" id="UP001458880"/>
    </source>
</evidence>
<proteinExistence type="predicted"/>
<reference evidence="3 4" key="1">
    <citation type="journal article" date="2024" name="BMC Genomics">
        <title>De novo assembly and annotation of Popillia japonica's genome with initial clues to its potential as an invasive pest.</title>
        <authorList>
            <person name="Cucini C."/>
            <person name="Boschi S."/>
            <person name="Funari R."/>
            <person name="Cardaioli E."/>
            <person name="Iannotti N."/>
            <person name="Marturano G."/>
            <person name="Paoli F."/>
            <person name="Bruttini M."/>
            <person name="Carapelli A."/>
            <person name="Frati F."/>
            <person name="Nardi F."/>
        </authorList>
    </citation>
    <scope>NUCLEOTIDE SEQUENCE [LARGE SCALE GENOMIC DNA]</scope>
    <source>
        <strain evidence="3">DMR45628</strain>
    </source>
</reference>
<feature type="compositionally biased region" description="Basic and acidic residues" evidence="1">
    <location>
        <begin position="55"/>
        <end position="80"/>
    </location>
</feature>
<feature type="signal peptide" evidence="2">
    <location>
        <begin position="1"/>
        <end position="21"/>
    </location>
</feature>
<organism evidence="3 4">
    <name type="scientific">Popillia japonica</name>
    <name type="common">Japanese beetle</name>
    <dbReference type="NCBI Taxonomy" id="7064"/>
    <lineage>
        <taxon>Eukaryota</taxon>
        <taxon>Metazoa</taxon>
        <taxon>Ecdysozoa</taxon>
        <taxon>Arthropoda</taxon>
        <taxon>Hexapoda</taxon>
        <taxon>Insecta</taxon>
        <taxon>Pterygota</taxon>
        <taxon>Neoptera</taxon>
        <taxon>Endopterygota</taxon>
        <taxon>Coleoptera</taxon>
        <taxon>Polyphaga</taxon>
        <taxon>Scarabaeiformia</taxon>
        <taxon>Scarabaeidae</taxon>
        <taxon>Rutelinae</taxon>
        <taxon>Popillia</taxon>
    </lineage>
</organism>
<keyword evidence="4" id="KW-1185">Reference proteome</keyword>
<evidence type="ECO:0000256" key="1">
    <source>
        <dbReference type="SAM" id="MobiDB-lite"/>
    </source>
</evidence>
<comment type="caution">
    <text evidence="3">The sequence shown here is derived from an EMBL/GenBank/DDBJ whole genome shotgun (WGS) entry which is preliminary data.</text>
</comment>